<proteinExistence type="predicted"/>
<evidence type="ECO:0000313" key="1">
    <source>
        <dbReference type="EMBL" id="RMP10653.1"/>
    </source>
</evidence>
<evidence type="ECO:0000313" key="2">
    <source>
        <dbReference type="Proteomes" id="UP000276587"/>
    </source>
</evidence>
<keyword evidence="2" id="KW-1185">Reference proteome</keyword>
<protein>
    <submittedName>
        <fullName evidence="1">Uncharacterized protein</fullName>
    </submittedName>
</protein>
<gene>
    <name evidence="1" type="ORF">ALQ29_01313</name>
</gene>
<comment type="caution">
    <text evidence="1">The sequence shown here is derived from an EMBL/GenBank/DDBJ whole genome shotgun (WGS) entry which is preliminary data.</text>
</comment>
<accession>A0A3M4AUM2</accession>
<name>A0A3M4AUM2_PSEMA</name>
<reference evidence="1 2" key="1">
    <citation type="submission" date="2018-08" db="EMBL/GenBank/DDBJ databases">
        <title>Recombination of ecologically and evolutionarily significant loci maintains genetic cohesion in the Pseudomonas syringae species complex.</title>
        <authorList>
            <person name="Dillon M."/>
            <person name="Thakur S."/>
            <person name="Almeida R.N.D."/>
            <person name="Weir B.S."/>
            <person name="Guttman D.S."/>
        </authorList>
    </citation>
    <scope>NUCLEOTIDE SEQUENCE [LARGE SCALE GENOMIC DNA]</scope>
    <source>
        <strain evidence="1 2">ICMP 3555</strain>
    </source>
</reference>
<organism evidence="1 2">
    <name type="scientific">Pseudomonas marginalis pv. marginalis</name>
    <dbReference type="NCBI Taxonomy" id="97473"/>
    <lineage>
        <taxon>Bacteria</taxon>
        <taxon>Pseudomonadati</taxon>
        <taxon>Pseudomonadota</taxon>
        <taxon>Gammaproteobacteria</taxon>
        <taxon>Pseudomonadales</taxon>
        <taxon>Pseudomonadaceae</taxon>
        <taxon>Pseudomonas</taxon>
    </lineage>
</organism>
<dbReference type="AlphaFoldDB" id="A0A3M4AUM2"/>
<sequence length="100" mass="11358">MRENVSMTRQSFSPLRVSPLRLQQGLFASLALMVTLIGGQQLQHWQQSQQQIPQFERPSMTQTHFRSVGSVAADATAPQLQMVDQESSLSELPSQERWVF</sequence>
<dbReference type="Proteomes" id="UP000276587">
    <property type="component" value="Unassembled WGS sequence"/>
</dbReference>
<dbReference type="EMBL" id="RBQF01000131">
    <property type="protein sequence ID" value="RMP10653.1"/>
    <property type="molecule type" value="Genomic_DNA"/>
</dbReference>